<gene>
    <name evidence="1" type="ORF">BBD41_14525</name>
</gene>
<organism evidence="1">
    <name type="scientific">Paenibacillus ihbetae</name>
    <dbReference type="NCBI Taxonomy" id="1870820"/>
    <lineage>
        <taxon>Bacteria</taxon>
        <taxon>Bacillati</taxon>
        <taxon>Bacillota</taxon>
        <taxon>Bacilli</taxon>
        <taxon>Bacillales</taxon>
        <taxon>Paenibacillaceae</taxon>
        <taxon>Paenibacillus</taxon>
    </lineage>
</organism>
<sequence>MKEMNGLDNQEVVTDVPSNYEELKSSANRSANWRERLNAVEELGNWKNQKSIDILLHRLNTDAVHQVREAAYHKLLAFGEDVQMPERRKGELMKDVSKVLLRIKKSLPRDHKYEDFKDKLKKMRIDIYDTYEGDKGDEFDSWLEQTWSSLLRR</sequence>
<dbReference type="AlphaFoldDB" id="A0A1B2E197"/>
<reference evidence="1" key="1">
    <citation type="submission" date="2016-08" db="EMBL/GenBank/DDBJ databases">
        <title>Complete Genome Seqeunce of Paenibacillus sp. nov. IHBB 9852 from high altitute lake of Indian trans-Himalayas.</title>
        <authorList>
            <person name="Kiran S."/>
            <person name="Swarnkar M.K."/>
            <person name="Rana A."/>
            <person name="Tewari R."/>
            <person name="Gulati A."/>
        </authorList>
    </citation>
    <scope>NUCLEOTIDE SEQUENCE [LARGE SCALE GENOMIC DNA]</scope>
    <source>
        <strain evidence="1">IHBB 9852</strain>
    </source>
</reference>
<dbReference type="EMBL" id="CP016809">
    <property type="protein sequence ID" value="ANY73692.1"/>
    <property type="molecule type" value="Genomic_DNA"/>
</dbReference>
<proteinExistence type="predicted"/>
<dbReference type="SUPFAM" id="SSF48371">
    <property type="entry name" value="ARM repeat"/>
    <property type="match status" value="1"/>
</dbReference>
<name>A0A1B2E197_9BACL</name>
<accession>A0A1B2E197</accession>
<dbReference type="KEGG" id="pib:BBD41_14525"/>
<dbReference type="Pfam" id="PF13646">
    <property type="entry name" value="HEAT_2"/>
    <property type="match status" value="1"/>
</dbReference>
<evidence type="ECO:0000313" key="1">
    <source>
        <dbReference type="EMBL" id="ANY73692.1"/>
    </source>
</evidence>
<dbReference type="InterPro" id="IPR016024">
    <property type="entry name" value="ARM-type_fold"/>
</dbReference>
<dbReference type="Gene3D" id="1.25.10.10">
    <property type="entry name" value="Leucine-rich Repeat Variant"/>
    <property type="match status" value="1"/>
</dbReference>
<protein>
    <submittedName>
        <fullName evidence="1">Esterase</fullName>
    </submittedName>
</protein>
<dbReference type="InterPro" id="IPR011989">
    <property type="entry name" value="ARM-like"/>
</dbReference>